<evidence type="ECO:0000313" key="1">
    <source>
        <dbReference type="EMBL" id="KAI8014454.1"/>
    </source>
</evidence>
<sequence>MGEVVVVRKVEEKMMVMVKEGGVAVVLRRGKNSEVKKGDEKMSDMSGGVAMERDHENEELRDGWHCAGSDDGSNTFSVRVRVPLLLIVSHSTRKSASSSPLRRRRRSYSGELLRHSNYSHRPHSRHSQIFCQSIKCEAVGKNLLLVAVAWEEFAARC</sequence>
<gene>
    <name evidence="1" type="ORF">LOK49_LG05G02390</name>
</gene>
<comment type="caution">
    <text evidence="1">The sequence shown here is derived from an EMBL/GenBank/DDBJ whole genome shotgun (WGS) entry which is preliminary data.</text>
</comment>
<name>A0ACC0HNZ7_9ERIC</name>
<proteinExistence type="predicted"/>
<keyword evidence="2" id="KW-1185">Reference proteome</keyword>
<accession>A0ACC0HNZ7</accession>
<protein>
    <submittedName>
        <fullName evidence="1">Uncharacterized protein</fullName>
    </submittedName>
</protein>
<evidence type="ECO:0000313" key="2">
    <source>
        <dbReference type="Proteomes" id="UP001060215"/>
    </source>
</evidence>
<dbReference type="Proteomes" id="UP001060215">
    <property type="component" value="Chromosome 4"/>
</dbReference>
<reference evidence="1 2" key="1">
    <citation type="journal article" date="2022" name="Plant J.">
        <title>Chromosome-level genome of Camellia lanceoleosa provides a valuable resource for understanding genome evolution and self-incompatibility.</title>
        <authorList>
            <person name="Gong W."/>
            <person name="Xiao S."/>
            <person name="Wang L."/>
            <person name="Liao Z."/>
            <person name="Chang Y."/>
            <person name="Mo W."/>
            <person name="Hu G."/>
            <person name="Li W."/>
            <person name="Zhao G."/>
            <person name="Zhu H."/>
            <person name="Hu X."/>
            <person name="Ji K."/>
            <person name="Xiang X."/>
            <person name="Song Q."/>
            <person name="Yuan D."/>
            <person name="Jin S."/>
            <person name="Zhang L."/>
        </authorList>
    </citation>
    <scope>NUCLEOTIDE SEQUENCE [LARGE SCALE GENOMIC DNA]</scope>
    <source>
        <strain evidence="1">SQ_2022a</strain>
    </source>
</reference>
<organism evidence="1 2">
    <name type="scientific">Camellia lanceoleosa</name>
    <dbReference type="NCBI Taxonomy" id="1840588"/>
    <lineage>
        <taxon>Eukaryota</taxon>
        <taxon>Viridiplantae</taxon>
        <taxon>Streptophyta</taxon>
        <taxon>Embryophyta</taxon>
        <taxon>Tracheophyta</taxon>
        <taxon>Spermatophyta</taxon>
        <taxon>Magnoliopsida</taxon>
        <taxon>eudicotyledons</taxon>
        <taxon>Gunneridae</taxon>
        <taxon>Pentapetalae</taxon>
        <taxon>asterids</taxon>
        <taxon>Ericales</taxon>
        <taxon>Theaceae</taxon>
        <taxon>Camellia</taxon>
    </lineage>
</organism>
<dbReference type="EMBL" id="CM045761">
    <property type="protein sequence ID" value="KAI8014454.1"/>
    <property type="molecule type" value="Genomic_DNA"/>
</dbReference>